<keyword evidence="3" id="KW-1185">Reference proteome</keyword>
<evidence type="ECO:0000256" key="1">
    <source>
        <dbReference type="SAM" id="MobiDB-lite"/>
    </source>
</evidence>
<feature type="region of interest" description="Disordered" evidence="1">
    <location>
        <begin position="90"/>
        <end position="111"/>
    </location>
</feature>
<dbReference type="EMBL" id="CP081296">
    <property type="protein sequence ID" value="QZD92479.1"/>
    <property type="molecule type" value="Genomic_DNA"/>
</dbReference>
<dbReference type="Proteomes" id="UP000824300">
    <property type="component" value="Chromosome"/>
</dbReference>
<sequence>MRKVSKAEFSEQFQVQNGFFLSKQTRRMHCKSAGSLARGDISQVREHASLDGQESGAEGPPQGLFLLFEEGRRPDRGQLLAAIADIPSASVSHDPSLKGEPEGECTANGDPSHSGDWIELLQWGITFDLLGMDPGPGVAVPEIAYRFGCDVDAGAEGTEAIAIVPGPHIADGAHSLPIVRAMLDLGSGLAQGLEGVLAVCWSPARSAMGVGVFSRSVDGWLAGGAFPSLGLAGFAMRDDGTMASEGLAHFIGQELLLDGRLAADPVAATRLGARIIHELVASGRLEEPREFETTDGALVKLSPASSGETIKVSPM</sequence>
<evidence type="ECO:0000313" key="3">
    <source>
        <dbReference type="Proteomes" id="UP000824300"/>
    </source>
</evidence>
<name>A0ABX8ZWH2_9SPHN</name>
<evidence type="ECO:0000313" key="2">
    <source>
        <dbReference type="EMBL" id="QZD92479.1"/>
    </source>
</evidence>
<evidence type="ECO:0008006" key="4">
    <source>
        <dbReference type="Google" id="ProtNLM"/>
    </source>
</evidence>
<organism evidence="2 3">
    <name type="scientific">Qipengyuania xiapuensis</name>
    <dbReference type="NCBI Taxonomy" id="2867236"/>
    <lineage>
        <taxon>Bacteria</taxon>
        <taxon>Pseudomonadati</taxon>
        <taxon>Pseudomonadota</taxon>
        <taxon>Alphaproteobacteria</taxon>
        <taxon>Sphingomonadales</taxon>
        <taxon>Erythrobacteraceae</taxon>
        <taxon>Qipengyuania</taxon>
    </lineage>
</organism>
<accession>A0ABX8ZWH2</accession>
<reference evidence="2 3" key="1">
    <citation type="submission" date="2021-08" db="EMBL/GenBank/DDBJ databases">
        <title>Comparative Genomics Analysis of the Genus Qipengyuania Reveals Extensive Genetic Diversity and Metabolic Versatility, Including the Description of Fifteen Novel Species.</title>
        <authorList>
            <person name="Liu Y."/>
        </authorList>
    </citation>
    <scope>NUCLEOTIDE SEQUENCE [LARGE SCALE GENOMIC DNA]</scope>
    <source>
        <strain evidence="2 3">1NDW3</strain>
    </source>
</reference>
<protein>
    <recommendedName>
        <fullName evidence="4">DUF4261 domain-containing protein</fullName>
    </recommendedName>
</protein>
<gene>
    <name evidence="2" type="ORF">K3162_00020</name>
</gene>
<proteinExistence type="predicted"/>
<dbReference type="RefSeq" id="WP_221428179.1">
    <property type="nucleotide sequence ID" value="NZ_CP081296.1"/>
</dbReference>